<protein>
    <submittedName>
        <fullName evidence="2">Uncharacterized protein</fullName>
    </submittedName>
</protein>
<name>A0A1Y1QQA3_9GAMM</name>
<gene>
    <name evidence="2" type="ORF">BWK73_18690</name>
</gene>
<dbReference type="EMBL" id="MTEJ01000098">
    <property type="protein sequence ID" value="OQX11015.1"/>
    <property type="molecule type" value="Genomic_DNA"/>
</dbReference>
<evidence type="ECO:0000313" key="2">
    <source>
        <dbReference type="EMBL" id="OQX11015.1"/>
    </source>
</evidence>
<organism evidence="2 3">
    <name type="scientific">Thiothrix lacustris</name>
    <dbReference type="NCBI Taxonomy" id="525917"/>
    <lineage>
        <taxon>Bacteria</taxon>
        <taxon>Pseudomonadati</taxon>
        <taxon>Pseudomonadota</taxon>
        <taxon>Gammaproteobacteria</taxon>
        <taxon>Thiotrichales</taxon>
        <taxon>Thiotrichaceae</taxon>
        <taxon>Thiothrix</taxon>
    </lineage>
</organism>
<feature type="compositionally biased region" description="Basic and acidic residues" evidence="1">
    <location>
        <begin position="100"/>
        <end position="122"/>
    </location>
</feature>
<proteinExistence type="predicted"/>
<dbReference type="AlphaFoldDB" id="A0A1Y1QQA3"/>
<dbReference type="Proteomes" id="UP000192491">
    <property type="component" value="Unassembled WGS sequence"/>
</dbReference>
<reference evidence="2 3" key="1">
    <citation type="submission" date="2017-01" db="EMBL/GenBank/DDBJ databases">
        <title>Novel large sulfur bacteria in the metagenomes of groundwater-fed chemosynthetic microbial mats in the Lake Huron basin.</title>
        <authorList>
            <person name="Sharrar A.M."/>
            <person name="Flood B.E."/>
            <person name="Bailey J.V."/>
            <person name="Jones D.S."/>
            <person name="Biddanda B."/>
            <person name="Ruberg S.A."/>
            <person name="Marcus D.N."/>
            <person name="Dick G.J."/>
        </authorList>
    </citation>
    <scope>NUCLEOTIDE SEQUENCE [LARGE SCALE GENOMIC DNA]</scope>
    <source>
        <strain evidence="2">A8</strain>
    </source>
</reference>
<comment type="caution">
    <text evidence="2">The sequence shown here is derived from an EMBL/GenBank/DDBJ whole genome shotgun (WGS) entry which is preliminary data.</text>
</comment>
<sequence length="216" mass="24532">MNEVVLLAIVEVNKIDRVICRAPNCRHSVYKRIHVIKLDGKVTVYGSECFKQLLGSEASIVPHYGTSTSRQLTPEERLLLLENTESLIAQFEAETQANAEKLDHLPAKSSEQPRLDWEKSKSSTETVTTPVIPQQQVSVADEWAKRQAARESWQRGKLSSAPPIHTPQPIQKEWENWEAADWEAWAKRRFAGKAPWIETPEAMVAWKALMVQHSKA</sequence>
<evidence type="ECO:0000256" key="1">
    <source>
        <dbReference type="SAM" id="MobiDB-lite"/>
    </source>
</evidence>
<evidence type="ECO:0000313" key="3">
    <source>
        <dbReference type="Proteomes" id="UP000192491"/>
    </source>
</evidence>
<accession>A0A1Y1QQA3</accession>
<feature type="region of interest" description="Disordered" evidence="1">
    <location>
        <begin position="99"/>
        <end position="128"/>
    </location>
</feature>